<proteinExistence type="predicted"/>
<dbReference type="Proteomes" id="UP001178507">
    <property type="component" value="Unassembled WGS sequence"/>
</dbReference>
<evidence type="ECO:0000313" key="2">
    <source>
        <dbReference type="EMBL" id="CAJ1395855.1"/>
    </source>
</evidence>
<dbReference type="EMBL" id="CAUJNA010003212">
    <property type="protein sequence ID" value="CAJ1395855.1"/>
    <property type="molecule type" value="Genomic_DNA"/>
</dbReference>
<name>A0AA36N2A7_9DINO</name>
<accession>A0AA36N2A7</accession>
<dbReference type="AlphaFoldDB" id="A0AA36N2A7"/>
<reference evidence="2" key="1">
    <citation type="submission" date="2023-08" db="EMBL/GenBank/DDBJ databases">
        <authorList>
            <person name="Chen Y."/>
            <person name="Shah S."/>
            <person name="Dougan E. K."/>
            <person name="Thang M."/>
            <person name="Chan C."/>
        </authorList>
    </citation>
    <scope>NUCLEOTIDE SEQUENCE</scope>
</reference>
<keyword evidence="3" id="KW-1185">Reference proteome</keyword>
<comment type="caution">
    <text evidence="2">The sequence shown here is derived from an EMBL/GenBank/DDBJ whole genome shotgun (WGS) entry which is preliminary data.</text>
</comment>
<gene>
    <name evidence="2" type="ORF">EVOR1521_LOCUS20188</name>
</gene>
<sequence>MPEKNKAAAPTGDEAPCKIQKCEEEVQADIPDEALMAEVQSLLMGADLAGITVGQLRARLEGNLGLSAGTLAARKFRRRISFLVHREVLKKSQRSEECEKIAEELLRLDLPMPVRQMLIDSLHHSVSMADGTELHPHQVRLLSIARDALLEGQNQLDMAQQQCKDGLLAAEAELRKQDQAGAAARSDAFAANEVASRATAAFNETEAEVADMQKDLESATQRAKDAVEESGRLQGERRRVGQVSLELGRLAQGTWSSEEEWWECFALLQQHMLDTGAESSLLTAATVSLKKRPAERSDFDAMAVDGVTGFLQDQLAAADQHLTLRPQKEMEAEAAVLGVQALLSATCQRKEQQAQALQQAVASQEAAAATCAALETALPSVVAEVERQRQQEVCLETRHRSLNEALELVAAWILGSAIPGREAVAAVLPAAALGHAESQGDHVGSLATALGESQCTQQKVSGLAG</sequence>
<feature type="region of interest" description="Disordered" evidence="1">
    <location>
        <begin position="216"/>
        <end position="235"/>
    </location>
</feature>
<protein>
    <submittedName>
        <fullName evidence="2">Uncharacterized protein</fullName>
    </submittedName>
</protein>
<evidence type="ECO:0000256" key="1">
    <source>
        <dbReference type="SAM" id="MobiDB-lite"/>
    </source>
</evidence>
<organism evidence="2 3">
    <name type="scientific">Effrenium voratum</name>
    <dbReference type="NCBI Taxonomy" id="2562239"/>
    <lineage>
        <taxon>Eukaryota</taxon>
        <taxon>Sar</taxon>
        <taxon>Alveolata</taxon>
        <taxon>Dinophyceae</taxon>
        <taxon>Suessiales</taxon>
        <taxon>Symbiodiniaceae</taxon>
        <taxon>Effrenium</taxon>
    </lineage>
</organism>
<evidence type="ECO:0000313" key="3">
    <source>
        <dbReference type="Proteomes" id="UP001178507"/>
    </source>
</evidence>